<evidence type="ECO:0000313" key="3">
    <source>
        <dbReference type="Proteomes" id="UP000317023"/>
    </source>
</evidence>
<reference evidence="2 3" key="1">
    <citation type="journal article" date="2019" name="Appl. Microbiol. Biotechnol.">
        <title>Differential efficiency of wild type rhizogenic strains for rol gene transformation of plants.</title>
        <authorList>
            <person name="Desmet S."/>
            <person name="De Keyser E."/>
            <person name="Van Vaerenbergh J."/>
            <person name="Baeyen S."/>
            <person name="Van Huylenbroeck J."/>
            <person name="Geelen D."/>
            <person name="Dhooghe E."/>
        </authorList>
    </citation>
    <scope>NUCLEOTIDE SEQUENCE [LARGE SCALE GENOMIC DNA]</scope>
    <source>
        <strain evidence="2 3">MAFF210266</strain>
    </source>
</reference>
<accession>A0A546XMN7</accession>
<keyword evidence="1" id="KW-0812">Transmembrane</keyword>
<gene>
    <name evidence="2" type="ORF">EXN61_24565</name>
</gene>
<feature type="transmembrane region" description="Helical" evidence="1">
    <location>
        <begin position="92"/>
        <end position="114"/>
    </location>
</feature>
<evidence type="ECO:0000313" key="2">
    <source>
        <dbReference type="EMBL" id="TRB02004.1"/>
    </source>
</evidence>
<evidence type="ECO:0000256" key="1">
    <source>
        <dbReference type="SAM" id="Phobius"/>
    </source>
</evidence>
<keyword evidence="1" id="KW-1133">Transmembrane helix</keyword>
<dbReference type="AlphaFoldDB" id="A0A546XMN7"/>
<dbReference type="RefSeq" id="WP_142859583.1">
    <property type="nucleotide sequence ID" value="NZ_SGOE01000010.1"/>
</dbReference>
<sequence length="145" mass="15504">MSGTSGTPMDRQFFFNLVSAYGADPKRWPLEHREQATGFAQTEEGRRMILEATGLDAALSSYRLPDPSARLHARILAQASSRTTRRKRLVRYGLGAGMIGISLAGALTGALAVINLSPPPALTLGDTLTAFGNLQSESEIAEDGK</sequence>
<comment type="caution">
    <text evidence="2">The sequence shown here is derived from an EMBL/GenBank/DDBJ whole genome shotgun (WGS) entry which is preliminary data.</text>
</comment>
<organism evidence="2 3">
    <name type="scientific">Agrobacterium tumefaciens</name>
    <dbReference type="NCBI Taxonomy" id="358"/>
    <lineage>
        <taxon>Bacteria</taxon>
        <taxon>Pseudomonadati</taxon>
        <taxon>Pseudomonadota</taxon>
        <taxon>Alphaproteobacteria</taxon>
        <taxon>Hyphomicrobiales</taxon>
        <taxon>Rhizobiaceae</taxon>
        <taxon>Rhizobium/Agrobacterium group</taxon>
        <taxon>Agrobacterium</taxon>
        <taxon>Agrobacterium tumefaciens complex</taxon>
    </lineage>
</organism>
<name>A0A546XMN7_AGRTU</name>
<proteinExistence type="predicted"/>
<protein>
    <recommendedName>
        <fullName evidence="4">Transmembrane protein</fullName>
    </recommendedName>
</protein>
<evidence type="ECO:0008006" key="4">
    <source>
        <dbReference type="Google" id="ProtNLM"/>
    </source>
</evidence>
<keyword evidence="1" id="KW-0472">Membrane</keyword>
<dbReference type="Proteomes" id="UP000317023">
    <property type="component" value="Unassembled WGS sequence"/>
</dbReference>
<dbReference type="EMBL" id="SGOE01000010">
    <property type="protein sequence ID" value="TRB02004.1"/>
    <property type="molecule type" value="Genomic_DNA"/>
</dbReference>